<evidence type="ECO:0000259" key="1">
    <source>
        <dbReference type="Pfam" id="PF03372"/>
    </source>
</evidence>
<dbReference type="InterPro" id="IPR005135">
    <property type="entry name" value="Endo/exonuclease/phosphatase"/>
</dbReference>
<dbReference type="SUPFAM" id="SSF56219">
    <property type="entry name" value="DNase I-like"/>
    <property type="match status" value="1"/>
</dbReference>
<feature type="domain" description="Endonuclease/exonuclease/phosphatase" evidence="1">
    <location>
        <begin position="7"/>
        <end position="169"/>
    </location>
</feature>
<proteinExistence type="predicted"/>
<comment type="caution">
    <text evidence="2">The sequence shown here is derived from an EMBL/GenBank/DDBJ whole genome shotgun (WGS) entry which is preliminary data.</text>
</comment>
<dbReference type="InterPro" id="IPR036691">
    <property type="entry name" value="Endo/exonu/phosph_ase_sf"/>
</dbReference>
<name>A0A438FZ97_VITVI</name>
<organism evidence="2 3">
    <name type="scientific">Vitis vinifera</name>
    <name type="common">Grape</name>
    <dbReference type="NCBI Taxonomy" id="29760"/>
    <lineage>
        <taxon>Eukaryota</taxon>
        <taxon>Viridiplantae</taxon>
        <taxon>Streptophyta</taxon>
        <taxon>Embryophyta</taxon>
        <taxon>Tracheophyta</taxon>
        <taxon>Spermatophyta</taxon>
        <taxon>Magnoliopsida</taxon>
        <taxon>eudicotyledons</taxon>
        <taxon>Gunneridae</taxon>
        <taxon>Pentapetalae</taxon>
        <taxon>rosids</taxon>
        <taxon>Vitales</taxon>
        <taxon>Vitaceae</taxon>
        <taxon>Viteae</taxon>
        <taxon>Vitis</taxon>
    </lineage>
</organism>
<protein>
    <recommendedName>
        <fullName evidence="1">Endonuclease/exonuclease/phosphatase domain-containing protein</fullName>
    </recommendedName>
</protein>
<dbReference type="PANTHER" id="PTHR33710:SF71">
    <property type="entry name" value="ENDONUCLEASE_EXONUCLEASE_PHOSPHATASE DOMAIN-CONTAINING PROTEIN"/>
    <property type="match status" value="1"/>
</dbReference>
<gene>
    <name evidence="2" type="ORF">CK203_049570</name>
</gene>
<dbReference type="GO" id="GO:0003824">
    <property type="term" value="F:catalytic activity"/>
    <property type="evidence" value="ECO:0007669"/>
    <property type="project" value="InterPro"/>
</dbReference>
<evidence type="ECO:0000313" key="2">
    <source>
        <dbReference type="EMBL" id="RVW65287.1"/>
    </source>
</evidence>
<sequence>MKIRLFSWNVRGANNCDKRKVIKALIKKNKVDLACLPETKIQEMSRSLIRSLRVKRFLKWGAVDSKGVGDGIYGPTLRKDRECFWDELGAIKGLWNGSWCVVRDFNVILSLEECSRGGSLNSNMRRFSEIIEDLELKDLPLFGSLFTWSGGVNNQTFSRLDRFLINERWDCYFRVRDSVLP</sequence>
<evidence type="ECO:0000313" key="3">
    <source>
        <dbReference type="Proteomes" id="UP000288805"/>
    </source>
</evidence>
<dbReference type="EMBL" id="QGNW01000690">
    <property type="protein sequence ID" value="RVW65287.1"/>
    <property type="molecule type" value="Genomic_DNA"/>
</dbReference>
<dbReference type="PANTHER" id="PTHR33710">
    <property type="entry name" value="BNAC02G09200D PROTEIN"/>
    <property type="match status" value="1"/>
</dbReference>
<dbReference type="Proteomes" id="UP000288805">
    <property type="component" value="Unassembled WGS sequence"/>
</dbReference>
<accession>A0A438FZ97</accession>
<dbReference type="AlphaFoldDB" id="A0A438FZ97"/>
<dbReference type="Pfam" id="PF03372">
    <property type="entry name" value="Exo_endo_phos"/>
    <property type="match status" value="1"/>
</dbReference>
<dbReference type="Gene3D" id="3.60.10.10">
    <property type="entry name" value="Endonuclease/exonuclease/phosphatase"/>
    <property type="match status" value="2"/>
</dbReference>
<reference evidence="2 3" key="1">
    <citation type="journal article" date="2018" name="PLoS Genet.">
        <title>Population sequencing reveals clonal diversity and ancestral inbreeding in the grapevine cultivar Chardonnay.</title>
        <authorList>
            <person name="Roach M.J."/>
            <person name="Johnson D.L."/>
            <person name="Bohlmann J."/>
            <person name="van Vuuren H.J."/>
            <person name="Jones S.J."/>
            <person name="Pretorius I.S."/>
            <person name="Schmidt S.A."/>
            <person name="Borneman A.R."/>
        </authorList>
    </citation>
    <scope>NUCLEOTIDE SEQUENCE [LARGE SCALE GENOMIC DNA]</scope>
    <source>
        <strain evidence="3">cv. Chardonnay</strain>
        <tissue evidence="2">Leaf</tissue>
    </source>
</reference>